<dbReference type="EMBL" id="BAAAMN010000007">
    <property type="protein sequence ID" value="GAA2026951.1"/>
    <property type="molecule type" value="Genomic_DNA"/>
</dbReference>
<dbReference type="CDD" id="cd07197">
    <property type="entry name" value="nitrilase"/>
    <property type="match status" value="1"/>
</dbReference>
<evidence type="ECO:0000256" key="1">
    <source>
        <dbReference type="ARBA" id="ARBA00022801"/>
    </source>
</evidence>
<gene>
    <name evidence="3" type="ORF">GCM10009720_03290</name>
</gene>
<name>A0ABP5FKL3_9MICC</name>
<dbReference type="SUPFAM" id="SSF56317">
    <property type="entry name" value="Carbon-nitrogen hydrolase"/>
    <property type="match status" value="1"/>
</dbReference>
<evidence type="ECO:0000259" key="2">
    <source>
        <dbReference type="PROSITE" id="PS50263"/>
    </source>
</evidence>
<dbReference type="InterPro" id="IPR003010">
    <property type="entry name" value="C-N_Hydrolase"/>
</dbReference>
<dbReference type="PROSITE" id="PS50263">
    <property type="entry name" value="CN_HYDROLASE"/>
    <property type="match status" value="1"/>
</dbReference>
<evidence type="ECO:0000313" key="3">
    <source>
        <dbReference type="EMBL" id="GAA2026951.1"/>
    </source>
</evidence>
<evidence type="ECO:0000313" key="4">
    <source>
        <dbReference type="Proteomes" id="UP001501461"/>
    </source>
</evidence>
<dbReference type="PANTHER" id="PTHR43674:SF2">
    <property type="entry name" value="BETA-UREIDOPROPIONASE"/>
    <property type="match status" value="1"/>
</dbReference>
<sequence>MPFTVALAQRKPIFADAPVEAFAGDVRETLEKYPEVDMLVYPELHLHGTEHLPENQREDAERAKAVTLDSALVRSVGEIAKRHRRCVCPGSIGEIADGEFYNTQLLFGPQGELVAHYRKMFPWRPFEPHEYGTEFVTAETEFGRAGLSNCYDAWFPEHSRHLGWLGAEFVLNIVKTTSPDREQELVLAKANAIVNQNYMLSVNCAGPVGRGRTIAVDPEGYVLGELGDDEDTLAVTVDTNRLARIRQVGTRGTNRLWHQLDGGAKDIELPMYQGRLSPDTFRPHTDGK</sequence>
<accession>A0ABP5FKL3</accession>
<protein>
    <recommendedName>
        <fullName evidence="2">CN hydrolase domain-containing protein</fullName>
    </recommendedName>
</protein>
<dbReference type="Proteomes" id="UP001501461">
    <property type="component" value="Unassembled WGS sequence"/>
</dbReference>
<reference evidence="4" key="1">
    <citation type="journal article" date="2019" name="Int. J. Syst. Evol. Microbiol.">
        <title>The Global Catalogue of Microorganisms (GCM) 10K type strain sequencing project: providing services to taxonomists for standard genome sequencing and annotation.</title>
        <authorList>
            <consortium name="The Broad Institute Genomics Platform"/>
            <consortium name="The Broad Institute Genome Sequencing Center for Infectious Disease"/>
            <person name="Wu L."/>
            <person name="Ma J."/>
        </authorList>
    </citation>
    <scope>NUCLEOTIDE SEQUENCE [LARGE SCALE GENOMIC DNA]</scope>
    <source>
        <strain evidence="4">JCM 13595</strain>
    </source>
</reference>
<dbReference type="Gene3D" id="3.60.110.10">
    <property type="entry name" value="Carbon-nitrogen hydrolase"/>
    <property type="match status" value="1"/>
</dbReference>
<keyword evidence="4" id="KW-1185">Reference proteome</keyword>
<dbReference type="InterPro" id="IPR036526">
    <property type="entry name" value="C-N_Hydrolase_sf"/>
</dbReference>
<dbReference type="RefSeq" id="WP_343955859.1">
    <property type="nucleotide sequence ID" value="NZ_BAAAMN010000007.1"/>
</dbReference>
<keyword evidence="1" id="KW-0378">Hydrolase</keyword>
<organism evidence="3 4">
    <name type="scientific">Yaniella flava</name>
    <dbReference type="NCBI Taxonomy" id="287930"/>
    <lineage>
        <taxon>Bacteria</taxon>
        <taxon>Bacillati</taxon>
        <taxon>Actinomycetota</taxon>
        <taxon>Actinomycetes</taxon>
        <taxon>Micrococcales</taxon>
        <taxon>Micrococcaceae</taxon>
        <taxon>Yaniella</taxon>
    </lineage>
</organism>
<comment type="caution">
    <text evidence="3">The sequence shown here is derived from an EMBL/GenBank/DDBJ whole genome shotgun (WGS) entry which is preliminary data.</text>
</comment>
<dbReference type="Pfam" id="PF00795">
    <property type="entry name" value="CN_hydrolase"/>
    <property type="match status" value="1"/>
</dbReference>
<proteinExistence type="predicted"/>
<dbReference type="PANTHER" id="PTHR43674">
    <property type="entry name" value="NITRILASE C965.09-RELATED"/>
    <property type="match status" value="1"/>
</dbReference>
<dbReference type="InterPro" id="IPR050345">
    <property type="entry name" value="Aliph_Amidase/BUP"/>
</dbReference>
<feature type="domain" description="CN hydrolase" evidence="2">
    <location>
        <begin position="3"/>
        <end position="239"/>
    </location>
</feature>